<organism evidence="2 3">
    <name type="scientific">Faecalibacterium wellingii</name>
    <dbReference type="NCBI Taxonomy" id="2929491"/>
    <lineage>
        <taxon>Bacteria</taxon>
        <taxon>Bacillati</taxon>
        <taxon>Bacillota</taxon>
        <taxon>Clostridia</taxon>
        <taxon>Eubacteriales</taxon>
        <taxon>Oscillospiraceae</taxon>
        <taxon>Faecalibacterium</taxon>
    </lineage>
</organism>
<dbReference type="SUPFAM" id="SSF109604">
    <property type="entry name" value="HD-domain/PDEase-like"/>
    <property type="match status" value="1"/>
</dbReference>
<dbReference type="RefSeq" id="WP_339395113.1">
    <property type="nucleotide sequence ID" value="NZ_JBBFGL010000004.1"/>
</dbReference>
<protein>
    <submittedName>
        <fullName evidence="2">HD domain-containing protein</fullName>
    </submittedName>
</protein>
<accession>A0AB35Y2H2</accession>
<dbReference type="Proteomes" id="UP001373196">
    <property type="component" value="Unassembled WGS sequence"/>
</dbReference>
<evidence type="ECO:0000313" key="3">
    <source>
        <dbReference type="Proteomes" id="UP001373196"/>
    </source>
</evidence>
<dbReference type="InterPro" id="IPR006674">
    <property type="entry name" value="HD_domain"/>
</dbReference>
<dbReference type="Gene3D" id="1.10.3210.10">
    <property type="entry name" value="Hypothetical protein af1432"/>
    <property type="match status" value="1"/>
</dbReference>
<dbReference type="AlphaFoldDB" id="A0AB35Y2H2"/>
<dbReference type="EMBL" id="JBBFGL010000004">
    <property type="protein sequence ID" value="MEJ5195545.1"/>
    <property type="molecule type" value="Genomic_DNA"/>
</dbReference>
<evidence type="ECO:0000313" key="2">
    <source>
        <dbReference type="EMBL" id="MEJ5195545.1"/>
    </source>
</evidence>
<proteinExistence type="predicted"/>
<dbReference type="Pfam" id="PF01966">
    <property type="entry name" value="HD"/>
    <property type="match status" value="1"/>
</dbReference>
<evidence type="ECO:0000259" key="1">
    <source>
        <dbReference type="Pfam" id="PF01966"/>
    </source>
</evidence>
<name>A0AB35Y2H2_9FIRM</name>
<reference evidence="2" key="1">
    <citation type="submission" date="2024-03" db="EMBL/GenBank/DDBJ databases">
        <authorList>
            <person name="Plomp N."/>
            <person name="Harmsen H.J."/>
        </authorList>
    </citation>
    <scope>NUCLEOTIDE SEQUENCE</scope>
    <source>
        <strain evidence="2">HTF-128</strain>
    </source>
</reference>
<comment type="caution">
    <text evidence="2">The sequence shown here is derived from an EMBL/GenBank/DDBJ whole genome shotgun (WGS) entry which is preliminary data.</text>
</comment>
<sequence length="176" mass="20441">MQLSEIEREQLYAIVEKYDHHPDVQRMREYIQHGSVTTYQHCKNVALVSFWLNRRLHLHADETSLAVGALLHDFYLYDWHNKGTFHGLRRLFEMHGFSHPGCACINAERVFGITKKEQSIISSHMWPLTFRHVPTCREAIIVCLADKYCAVVESMFRRSHAGAVVDGSVEVDGEEW</sequence>
<feature type="domain" description="HD" evidence="1">
    <location>
        <begin position="38"/>
        <end position="150"/>
    </location>
</feature>
<gene>
    <name evidence="2" type="ORF">WF834_05025</name>
</gene>